<comment type="caution">
    <text evidence="1">The sequence shown here is derived from an EMBL/GenBank/DDBJ whole genome shotgun (WGS) entry which is preliminary data.</text>
</comment>
<sequence length="164" mass="17633">MTTYNDHIRRVHEVRQMRTSHPAPPTVHPDAVGRLGAPGAAATPALSLPSFPRRPRSELMCAQPQVGPKRRVSVPRIVAHCGWSGVSELWAAVHSGRVVLHRDLVGGGVPVRLDTQGRLSLTASMCLHLGVDVGDQVQVIGNAKLKTATLLSLTRALELILEDS</sequence>
<keyword evidence="2" id="KW-1185">Reference proteome</keyword>
<evidence type="ECO:0000313" key="2">
    <source>
        <dbReference type="Proteomes" id="UP001589698"/>
    </source>
</evidence>
<reference evidence="1 2" key="1">
    <citation type="submission" date="2024-09" db="EMBL/GenBank/DDBJ databases">
        <authorList>
            <person name="Sun Q."/>
            <person name="Mori K."/>
        </authorList>
    </citation>
    <scope>NUCLEOTIDE SEQUENCE [LARGE SCALE GENOMIC DNA]</scope>
    <source>
        <strain evidence="1 2">CCM 8654</strain>
    </source>
</reference>
<dbReference type="Proteomes" id="UP001589698">
    <property type="component" value="Unassembled WGS sequence"/>
</dbReference>
<gene>
    <name evidence="1" type="ORF">ACFFJG_10120</name>
</gene>
<protein>
    <recommendedName>
        <fullName evidence="3">HPr domain-containing protein</fullName>
    </recommendedName>
</protein>
<evidence type="ECO:0008006" key="3">
    <source>
        <dbReference type="Google" id="ProtNLM"/>
    </source>
</evidence>
<proteinExistence type="predicted"/>
<accession>A0ABV6E1I2</accession>
<name>A0ABV6E1I2_9ACTN</name>
<dbReference type="RefSeq" id="WP_378518553.1">
    <property type="nucleotide sequence ID" value="NZ_CBCSDI010000032.1"/>
</dbReference>
<evidence type="ECO:0000313" key="1">
    <source>
        <dbReference type="EMBL" id="MFC0222837.1"/>
    </source>
</evidence>
<dbReference type="EMBL" id="JBHLXH010000001">
    <property type="protein sequence ID" value="MFC0222837.1"/>
    <property type="molecule type" value="Genomic_DNA"/>
</dbReference>
<organism evidence="1 2">
    <name type="scientific">Nocardioides zeicaulis</name>
    <dbReference type="NCBI Taxonomy" id="1776857"/>
    <lineage>
        <taxon>Bacteria</taxon>
        <taxon>Bacillati</taxon>
        <taxon>Actinomycetota</taxon>
        <taxon>Actinomycetes</taxon>
        <taxon>Propionibacteriales</taxon>
        <taxon>Nocardioidaceae</taxon>
        <taxon>Nocardioides</taxon>
    </lineage>
</organism>